<dbReference type="EMBL" id="JAVDRL010000004">
    <property type="protein sequence ID" value="MDR6530904.1"/>
    <property type="molecule type" value="Genomic_DNA"/>
</dbReference>
<dbReference type="Gene3D" id="3.30.1330.60">
    <property type="entry name" value="OmpA-like domain"/>
    <property type="match status" value="1"/>
</dbReference>
<organism evidence="3 4">
    <name type="scientific">Caulobacter rhizosphaerae</name>
    <dbReference type="NCBI Taxonomy" id="2010972"/>
    <lineage>
        <taxon>Bacteria</taxon>
        <taxon>Pseudomonadati</taxon>
        <taxon>Pseudomonadota</taxon>
        <taxon>Alphaproteobacteria</taxon>
        <taxon>Caulobacterales</taxon>
        <taxon>Caulobacteraceae</taxon>
        <taxon>Caulobacter</taxon>
    </lineage>
</organism>
<evidence type="ECO:0000259" key="2">
    <source>
        <dbReference type="PROSITE" id="PS51123"/>
    </source>
</evidence>
<protein>
    <submittedName>
        <fullName evidence="3">Outer membrane protein OmpA-like peptidoglycan-associated protein</fullName>
    </submittedName>
</protein>
<dbReference type="InterPro" id="IPR006665">
    <property type="entry name" value="OmpA-like"/>
</dbReference>
<proteinExistence type="predicted"/>
<sequence length="154" mass="16047">MKTIGRAIIGVAVLGGLVAGCVSHPGPKSRSQIVQMAPSCEDFSVQIYFESRSAQLTDEARSVLKGADALATGCKVASVRVVGLADAVGAPDANLALSKQRAEVVTRALDKMGYSNVAFDVGAAGDAGAMTNDGENRPLRRQADIRFDLDGKLR</sequence>
<reference evidence="3 4" key="1">
    <citation type="submission" date="2023-07" db="EMBL/GenBank/DDBJ databases">
        <title>Sorghum-associated microbial communities from plants grown in Nebraska, USA.</title>
        <authorList>
            <person name="Schachtman D."/>
        </authorList>
    </citation>
    <scope>NUCLEOTIDE SEQUENCE [LARGE SCALE GENOMIC DNA]</scope>
    <source>
        <strain evidence="3 4">DS2154</strain>
    </source>
</reference>
<evidence type="ECO:0000313" key="4">
    <source>
        <dbReference type="Proteomes" id="UP001262754"/>
    </source>
</evidence>
<dbReference type="Proteomes" id="UP001262754">
    <property type="component" value="Unassembled WGS sequence"/>
</dbReference>
<keyword evidence="1" id="KW-0472">Membrane</keyword>
<feature type="domain" description="OmpA-like" evidence="2">
    <location>
        <begin position="36"/>
        <end position="151"/>
    </location>
</feature>
<dbReference type="PROSITE" id="PS51257">
    <property type="entry name" value="PROKAR_LIPOPROTEIN"/>
    <property type="match status" value="1"/>
</dbReference>
<dbReference type="PROSITE" id="PS51123">
    <property type="entry name" value="OMPA_2"/>
    <property type="match status" value="1"/>
</dbReference>
<gene>
    <name evidence="3" type="ORF">J2800_001643</name>
</gene>
<dbReference type="InterPro" id="IPR036737">
    <property type="entry name" value="OmpA-like_sf"/>
</dbReference>
<keyword evidence="4" id="KW-1185">Reference proteome</keyword>
<dbReference type="SUPFAM" id="SSF103088">
    <property type="entry name" value="OmpA-like"/>
    <property type="match status" value="1"/>
</dbReference>
<comment type="caution">
    <text evidence="3">The sequence shown here is derived from an EMBL/GenBank/DDBJ whole genome shotgun (WGS) entry which is preliminary data.</text>
</comment>
<evidence type="ECO:0000313" key="3">
    <source>
        <dbReference type="EMBL" id="MDR6530904.1"/>
    </source>
</evidence>
<dbReference type="Pfam" id="PF00691">
    <property type="entry name" value="OmpA"/>
    <property type="match status" value="1"/>
</dbReference>
<dbReference type="RefSeq" id="WP_056758016.1">
    <property type="nucleotide sequence ID" value="NZ_BMLD01000003.1"/>
</dbReference>
<evidence type="ECO:0000256" key="1">
    <source>
        <dbReference type="PROSITE-ProRule" id="PRU00473"/>
    </source>
</evidence>
<accession>A0ABU1MXK1</accession>
<name>A0ABU1MXK1_9CAUL</name>